<evidence type="ECO:0000313" key="2">
    <source>
        <dbReference type="EMBL" id="KAG0277299.1"/>
    </source>
</evidence>
<evidence type="ECO:0000256" key="1">
    <source>
        <dbReference type="SAM" id="MobiDB-lite"/>
    </source>
</evidence>
<dbReference type="EMBL" id="JAAAIL010000287">
    <property type="protein sequence ID" value="KAG0277299.1"/>
    <property type="molecule type" value="Genomic_DNA"/>
</dbReference>
<dbReference type="Proteomes" id="UP001194580">
    <property type="component" value="Unassembled WGS sequence"/>
</dbReference>
<keyword evidence="3" id="KW-1185">Reference proteome</keyword>
<protein>
    <submittedName>
        <fullName evidence="2">Uncharacterized protein</fullName>
    </submittedName>
</protein>
<evidence type="ECO:0000313" key="3">
    <source>
        <dbReference type="Proteomes" id="UP001194580"/>
    </source>
</evidence>
<proteinExistence type="predicted"/>
<accession>A0AAD4DGL9</accession>
<name>A0AAD4DGL9_9FUNG</name>
<reference evidence="2" key="1">
    <citation type="journal article" date="2020" name="Fungal Divers.">
        <title>Resolving the Mortierellaceae phylogeny through synthesis of multi-gene phylogenetics and phylogenomics.</title>
        <authorList>
            <person name="Vandepol N."/>
            <person name="Liber J."/>
            <person name="Desiro A."/>
            <person name="Na H."/>
            <person name="Kennedy M."/>
            <person name="Barry K."/>
            <person name="Grigoriev I.V."/>
            <person name="Miller A.N."/>
            <person name="O'Donnell K."/>
            <person name="Stajich J.E."/>
            <person name="Bonito G."/>
        </authorList>
    </citation>
    <scope>NUCLEOTIDE SEQUENCE</scope>
    <source>
        <strain evidence="2">NRRL 28262</strain>
    </source>
</reference>
<feature type="region of interest" description="Disordered" evidence="1">
    <location>
        <begin position="1"/>
        <end position="35"/>
    </location>
</feature>
<organism evidence="2 3">
    <name type="scientific">Linnemannia exigua</name>
    <dbReference type="NCBI Taxonomy" id="604196"/>
    <lineage>
        <taxon>Eukaryota</taxon>
        <taxon>Fungi</taxon>
        <taxon>Fungi incertae sedis</taxon>
        <taxon>Mucoromycota</taxon>
        <taxon>Mortierellomycotina</taxon>
        <taxon>Mortierellomycetes</taxon>
        <taxon>Mortierellales</taxon>
        <taxon>Mortierellaceae</taxon>
        <taxon>Linnemannia</taxon>
    </lineage>
</organism>
<sequence>MHSLDEIRNHLDRLENNKDKKDKEVEKDMEDKEDKADKEIKFIPATYFEKWHVVQGSIRKDGFHVQLLGFKLRELQDVRYHRLGKDLLPLKSTSTLGGTDYYL</sequence>
<dbReference type="AlphaFoldDB" id="A0AAD4DGL9"/>
<comment type="caution">
    <text evidence="2">The sequence shown here is derived from an EMBL/GenBank/DDBJ whole genome shotgun (WGS) entry which is preliminary data.</text>
</comment>
<gene>
    <name evidence="2" type="ORF">BGZ95_006171</name>
</gene>